<dbReference type="OrthoDB" id="9800505at2"/>
<feature type="coiled-coil region" evidence="9">
    <location>
        <begin position="117"/>
        <end position="144"/>
    </location>
</feature>
<protein>
    <recommendedName>
        <fullName evidence="7">Bacterioferritin</fullName>
        <ecNumber evidence="7">1.16.3.1</ecNumber>
    </recommendedName>
</protein>
<evidence type="ECO:0000256" key="5">
    <source>
        <dbReference type="ARBA" id="ARBA00022723"/>
    </source>
</evidence>
<evidence type="ECO:0000256" key="6">
    <source>
        <dbReference type="ARBA" id="ARBA00023004"/>
    </source>
</evidence>
<feature type="domain" description="Ferritin-like diiron" evidence="10">
    <location>
        <begin position="1"/>
        <end position="145"/>
    </location>
</feature>
<dbReference type="InterPro" id="IPR012347">
    <property type="entry name" value="Ferritin-like"/>
</dbReference>
<feature type="binding site" evidence="8">
    <location>
        <position position="130"/>
    </location>
    <ligand>
        <name>Fe cation</name>
        <dbReference type="ChEBI" id="CHEBI:24875"/>
        <label>2</label>
    </ligand>
</feature>
<comment type="similarity">
    <text evidence="2 7">Belongs to the bacterioferritin family.</text>
</comment>
<dbReference type="RefSeq" id="WP_147800590.1">
    <property type="nucleotide sequence ID" value="NZ_VPFL01000019.1"/>
</dbReference>
<dbReference type="GO" id="GO:0006826">
    <property type="term" value="P:iron ion transport"/>
    <property type="evidence" value="ECO:0007669"/>
    <property type="project" value="InterPro"/>
</dbReference>
<dbReference type="EMBL" id="VPFL01000019">
    <property type="protein sequence ID" value="TXF10948.1"/>
    <property type="molecule type" value="Genomic_DNA"/>
</dbReference>
<feature type="binding site" evidence="8">
    <location>
        <position position="94"/>
    </location>
    <ligand>
        <name>Fe cation</name>
        <dbReference type="ChEBI" id="CHEBI:24875"/>
        <label>2</label>
    </ligand>
</feature>
<evidence type="ECO:0000256" key="1">
    <source>
        <dbReference type="ARBA" id="ARBA00001970"/>
    </source>
</evidence>
<dbReference type="Gene3D" id="1.20.1260.10">
    <property type="match status" value="1"/>
</dbReference>
<feature type="binding site" evidence="8">
    <location>
        <position position="51"/>
    </location>
    <ligand>
        <name>Fe cation</name>
        <dbReference type="ChEBI" id="CHEBI:24875"/>
        <label>2</label>
    </ligand>
</feature>
<evidence type="ECO:0000256" key="7">
    <source>
        <dbReference type="PIRNR" id="PIRNR002560"/>
    </source>
</evidence>
<dbReference type="GO" id="GO:0006879">
    <property type="term" value="P:intracellular iron ion homeostasis"/>
    <property type="evidence" value="ECO:0007669"/>
    <property type="project" value="UniProtKB-KW"/>
</dbReference>
<dbReference type="Pfam" id="PF00210">
    <property type="entry name" value="Ferritin"/>
    <property type="match status" value="1"/>
</dbReference>
<dbReference type="InterPro" id="IPR009040">
    <property type="entry name" value="Ferritin-like_diiron"/>
</dbReference>
<dbReference type="AlphaFoldDB" id="A0A5C7EQV5"/>
<dbReference type="PRINTS" id="PR00601">
    <property type="entry name" value="BACFERRITIN"/>
</dbReference>
<keyword evidence="6 7" id="KW-0408">Iron</keyword>
<reference evidence="11 12" key="1">
    <citation type="submission" date="2019-08" db="EMBL/GenBank/DDBJ databases">
        <title>Pelomicrobium methylotrophicum gen. nov., sp. nov. a moderately thermophilic, facultatively anaerobic, lithoautotrophic and methylotrophic bacterium isolated from a terrestrial mud volcano.</title>
        <authorList>
            <person name="Slobodkina G.B."/>
            <person name="Merkel A.Y."/>
            <person name="Slobodkin A.I."/>
        </authorList>
    </citation>
    <scope>NUCLEOTIDE SEQUENCE [LARGE SCALE GENOMIC DNA]</scope>
    <source>
        <strain evidence="11 12">SM250</strain>
    </source>
</reference>
<dbReference type="GO" id="GO:0020037">
    <property type="term" value="F:heme binding"/>
    <property type="evidence" value="ECO:0007669"/>
    <property type="project" value="TreeGrafter"/>
</dbReference>
<evidence type="ECO:0000259" key="10">
    <source>
        <dbReference type="PROSITE" id="PS50905"/>
    </source>
</evidence>
<feature type="binding site" evidence="8">
    <location>
        <position position="127"/>
    </location>
    <ligand>
        <name>Fe cation</name>
        <dbReference type="ChEBI" id="CHEBI:24875"/>
        <label>1</label>
    </ligand>
</feature>
<dbReference type="Proteomes" id="UP000321201">
    <property type="component" value="Unassembled WGS sequence"/>
</dbReference>
<gene>
    <name evidence="11" type="ORF">FR698_12785</name>
</gene>
<dbReference type="InterPro" id="IPR002024">
    <property type="entry name" value="Bacterioferritin"/>
</dbReference>
<keyword evidence="3 7" id="KW-0409">Iron storage</keyword>
<name>A0A5C7EQV5_9PROT</name>
<evidence type="ECO:0000256" key="8">
    <source>
        <dbReference type="PIRSR" id="PIRSR002560-1"/>
    </source>
</evidence>
<accession>A0A5C7EQV5</accession>
<evidence type="ECO:0000256" key="2">
    <source>
        <dbReference type="ARBA" id="ARBA00008093"/>
    </source>
</evidence>
<dbReference type="SUPFAM" id="SSF47240">
    <property type="entry name" value="Ferritin-like"/>
    <property type="match status" value="1"/>
</dbReference>
<dbReference type="GO" id="GO:0004322">
    <property type="term" value="F:ferroxidase activity"/>
    <property type="evidence" value="ECO:0007669"/>
    <property type="project" value="UniProtKB-EC"/>
</dbReference>
<sequence length="146" mass="16572">MKGHPRVIGYLQRAVSHEFSAAQQYVLQAAQAESWGMQQLAAELRQGVKEELCHAETFIRRLLALGVTPRAGELRAPGVGRSHEEMLRLGLATEAEAIRLYGEARWFCERIGDEENREVFARILEDEEDHYQELERQLTALGVKLA</sequence>
<dbReference type="PROSITE" id="PS50905">
    <property type="entry name" value="FERRITIN_LIKE"/>
    <property type="match status" value="1"/>
</dbReference>
<comment type="function">
    <text evidence="7">Iron-storage protein, whose ferroxidase center binds Fe(2+), oxidizes it using dioxygen to Fe(3+), and participates in the subsequent Fe(3+) oxide mineral core formation within the central cavity of the BFR protein shell.</text>
</comment>
<comment type="catalytic activity">
    <reaction evidence="7">
        <text>4 Fe(2+) + O2 + 4 H(+) = 4 Fe(3+) + 2 H2O</text>
        <dbReference type="Rhea" id="RHEA:11148"/>
        <dbReference type="ChEBI" id="CHEBI:15377"/>
        <dbReference type="ChEBI" id="CHEBI:15378"/>
        <dbReference type="ChEBI" id="CHEBI:15379"/>
        <dbReference type="ChEBI" id="CHEBI:29033"/>
        <dbReference type="ChEBI" id="CHEBI:29034"/>
        <dbReference type="EC" id="1.16.3.1"/>
    </reaction>
</comment>
<dbReference type="PIRSF" id="PIRSF002560">
    <property type="entry name" value="Bacterioferritin"/>
    <property type="match status" value="1"/>
</dbReference>
<feature type="binding site" evidence="8">
    <location>
        <position position="127"/>
    </location>
    <ligand>
        <name>Fe cation</name>
        <dbReference type="ChEBI" id="CHEBI:24875"/>
        <label>2</label>
    </ligand>
</feature>
<organism evidence="11 12">
    <name type="scientific">Pelomicrobium methylotrophicum</name>
    <dbReference type="NCBI Taxonomy" id="2602750"/>
    <lineage>
        <taxon>Bacteria</taxon>
        <taxon>Pseudomonadati</taxon>
        <taxon>Pseudomonadota</taxon>
        <taxon>Hydrogenophilia</taxon>
        <taxon>Hydrogenophilia incertae sedis</taxon>
        <taxon>Pelomicrobium</taxon>
    </lineage>
</organism>
<dbReference type="GO" id="GO:0008199">
    <property type="term" value="F:ferric iron binding"/>
    <property type="evidence" value="ECO:0007669"/>
    <property type="project" value="InterPro"/>
</dbReference>
<dbReference type="PANTHER" id="PTHR30295:SF0">
    <property type="entry name" value="BACTERIOFERRITIN"/>
    <property type="match status" value="1"/>
</dbReference>
<evidence type="ECO:0000256" key="9">
    <source>
        <dbReference type="SAM" id="Coils"/>
    </source>
</evidence>
<proteinExistence type="inferred from homology"/>
<feature type="binding site" evidence="8">
    <location>
        <position position="50"/>
    </location>
    <ligand>
        <name>Fe cation</name>
        <dbReference type="ChEBI" id="CHEBI:24875"/>
        <label>3</label>
    </ligand>
</feature>
<keyword evidence="9" id="KW-0175">Coiled coil</keyword>
<evidence type="ECO:0000313" key="12">
    <source>
        <dbReference type="Proteomes" id="UP000321201"/>
    </source>
</evidence>
<feature type="binding site" evidence="8">
    <location>
        <position position="54"/>
    </location>
    <ligand>
        <name>Fe cation</name>
        <dbReference type="ChEBI" id="CHEBI:24875"/>
        <label>1</label>
    </ligand>
</feature>
<evidence type="ECO:0000256" key="4">
    <source>
        <dbReference type="ARBA" id="ARBA00022617"/>
    </source>
</evidence>
<comment type="caution">
    <text evidence="11">The sequence shown here is derived from an EMBL/GenBank/DDBJ whole genome shotgun (WGS) entry which is preliminary data.</text>
</comment>
<keyword evidence="12" id="KW-1185">Reference proteome</keyword>
<comment type="cofactor">
    <cofactor evidence="1">
        <name>heme b</name>
        <dbReference type="ChEBI" id="CHEBI:60344"/>
    </cofactor>
</comment>
<dbReference type="PANTHER" id="PTHR30295">
    <property type="entry name" value="BACTERIOFERRITIN"/>
    <property type="match status" value="1"/>
</dbReference>
<dbReference type="GO" id="GO:0005829">
    <property type="term" value="C:cytosol"/>
    <property type="evidence" value="ECO:0007669"/>
    <property type="project" value="TreeGrafter"/>
</dbReference>
<evidence type="ECO:0000313" key="11">
    <source>
        <dbReference type="EMBL" id="TXF10948.1"/>
    </source>
</evidence>
<keyword evidence="4" id="KW-0349">Heme</keyword>
<evidence type="ECO:0000256" key="3">
    <source>
        <dbReference type="ARBA" id="ARBA00022434"/>
    </source>
</evidence>
<dbReference type="EC" id="1.16.3.1" evidence="7"/>
<keyword evidence="5 7" id="KW-0479">Metal-binding</keyword>
<dbReference type="InterPro" id="IPR008331">
    <property type="entry name" value="Ferritin_DPS_dom"/>
</dbReference>
<dbReference type="InterPro" id="IPR009078">
    <property type="entry name" value="Ferritin-like_SF"/>
</dbReference>
<feature type="binding site" evidence="8">
    <location>
        <position position="18"/>
    </location>
    <ligand>
        <name>Fe cation</name>
        <dbReference type="ChEBI" id="CHEBI:24875"/>
        <label>1</label>
    </ligand>
</feature>
<dbReference type="InParanoid" id="A0A5C7EQV5"/>
<feature type="binding site" evidence="8">
    <location>
        <position position="51"/>
    </location>
    <ligand>
        <name>Fe cation</name>
        <dbReference type="ChEBI" id="CHEBI:24875"/>
        <label>1</label>
    </ligand>
</feature>